<dbReference type="AlphaFoldDB" id="A0A7W8LGT9"/>
<comment type="caution">
    <text evidence="1">The sequence shown here is derived from an EMBL/GenBank/DDBJ whole genome shotgun (WGS) entry which is preliminary data.</text>
</comment>
<protein>
    <submittedName>
        <fullName evidence="1">Putative porin</fullName>
    </submittedName>
</protein>
<dbReference type="SUPFAM" id="SSF56935">
    <property type="entry name" value="Porins"/>
    <property type="match status" value="1"/>
</dbReference>
<dbReference type="Gene3D" id="2.40.160.10">
    <property type="entry name" value="Porin"/>
    <property type="match status" value="1"/>
</dbReference>
<accession>A0A7W8LGT9</accession>
<organism evidence="1 2">
    <name type="scientific">Paraburkholderia youngii</name>
    <dbReference type="NCBI Taxonomy" id="2782701"/>
    <lineage>
        <taxon>Bacteria</taxon>
        <taxon>Pseudomonadati</taxon>
        <taxon>Pseudomonadota</taxon>
        <taxon>Betaproteobacteria</taxon>
        <taxon>Burkholderiales</taxon>
        <taxon>Burkholderiaceae</taxon>
        <taxon>Paraburkholderia</taxon>
    </lineage>
</organism>
<proteinExistence type="predicted"/>
<dbReference type="InterPro" id="IPR023614">
    <property type="entry name" value="Porin_dom_sf"/>
</dbReference>
<sequence>MNGASVWQAELGGMWVMAPEWVLSGAYMYMKGNQVVDNNHAHQLTGTLKYFLSKRTSVCVAAVYQRTNQGANAQINDVMVASSGPSQLIGRVGLQTRF</sequence>
<gene>
    <name evidence="1" type="ORF">HDG41_007450</name>
</gene>
<dbReference type="EMBL" id="JACHDE010000032">
    <property type="protein sequence ID" value="MBB5405354.1"/>
    <property type="molecule type" value="Genomic_DNA"/>
</dbReference>
<dbReference type="Proteomes" id="UP000592820">
    <property type="component" value="Unassembled WGS sequence"/>
</dbReference>
<dbReference type="GO" id="GO:0015288">
    <property type="term" value="F:porin activity"/>
    <property type="evidence" value="ECO:0007669"/>
    <property type="project" value="InterPro"/>
</dbReference>
<evidence type="ECO:0000313" key="1">
    <source>
        <dbReference type="EMBL" id="MBB5405354.1"/>
    </source>
</evidence>
<dbReference type="GO" id="GO:0016020">
    <property type="term" value="C:membrane"/>
    <property type="evidence" value="ECO:0007669"/>
    <property type="project" value="InterPro"/>
</dbReference>
<reference evidence="1 2" key="1">
    <citation type="submission" date="2020-08" db="EMBL/GenBank/DDBJ databases">
        <title>Genomic Encyclopedia of Type Strains, Phase IV (KMG-V): Genome sequencing to study the core and pangenomes of soil and plant-associated prokaryotes.</title>
        <authorList>
            <person name="Whitman W."/>
        </authorList>
    </citation>
    <scope>NUCLEOTIDE SEQUENCE [LARGE SCALE GENOMIC DNA]</scope>
    <source>
        <strain evidence="1 2">JPY162</strain>
    </source>
</reference>
<name>A0A7W8LGT9_9BURK</name>
<evidence type="ECO:0000313" key="2">
    <source>
        <dbReference type="Proteomes" id="UP000592820"/>
    </source>
</evidence>